<feature type="region of interest" description="Disordered" evidence="1">
    <location>
        <begin position="153"/>
        <end position="184"/>
    </location>
</feature>
<feature type="compositionally biased region" description="Basic and acidic residues" evidence="1">
    <location>
        <begin position="170"/>
        <end position="184"/>
    </location>
</feature>
<feature type="region of interest" description="Disordered" evidence="1">
    <location>
        <begin position="47"/>
        <end position="73"/>
    </location>
</feature>
<name>A0ABR3XB14_9PEZI</name>
<feature type="region of interest" description="Disordered" evidence="1">
    <location>
        <begin position="235"/>
        <end position="255"/>
    </location>
</feature>
<evidence type="ECO:0000313" key="3">
    <source>
        <dbReference type="Proteomes" id="UP001583177"/>
    </source>
</evidence>
<dbReference type="EMBL" id="JAWRVE010000027">
    <property type="protein sequence ID" value="KAL1873020.1"/>
    <property type="molecule type" value="Genomic_DNA"/>
</dbReference>
<protein>
    <submittedName>
        <fullName evidence="2">Uncharacterized protein</fullName>
    </submittedName>
</protein>
<sequence length="255" mass="28544">MDRNGTFDHRNFIYPVQIYPVSGDPRFPFHFSSGPPNINMSESVLPPSRHGITTVDETTPDQRDAADPPGSMVAKRDTSAAAAADMLEYIVQGLSHQLDKAIKFYEESLQSHKETMILVKHASYETRNILWKEFLEARLERSRAHKDLLQSLVPHARRTTQQALRAATNRPDDGSDSPEDKDWHDKMVLRVNRLSAECICIDGLSRKALSNTVACEDMVEVMTQMKALCGQITASREATPEEGQEGGQDGGDKQY</sequence>
<evidence type="ECO:0000313" key="2">
    <source>
        <dbReference type="EMBL" id="KAL1873020.1"/>
    </source>
</evidence>
<feature type="compositionally biased region" description="Low complexity" evidence="1">
    <location>
        <begin position="159"/>
        <end position="169"/>
    </location>
</feature>
<proteinExistence type="predicted"/>
<reference evidence="2 3" key="1">
    <citation type="journal article" date="2024" name="IMA Fungus">
        <title>IMA Genome - F19 : A genome assembly and annotation guide to empower mycologists, including annotated draft genome sequences of Ceratocystis pirilliformis, Diaporthe australafricana, Fusarium ophioides, Paecilomyces lecythidis, and Sporothrix stenoceras.</title>
        <authorList>
            <person name="Aylward J."/>
            <person name="Wilson A.M."/>
            <person name="Visagie C.M."/>
            <person name="Spraker J."/>
            <person name="Barnes I."/>
            <person name="Buitendag C."/>
            <person name="Ceriani C."/>
            <person name="Del Mar Angel L."/>
            <person name="du Plessis D."/>
            <person name="Fuchs T."/>
            <person name="Gasser K."/>
            <person name="Kramer D."/>
            <person name="Li W."/>
            <person name="Munsamy K."/>
            <person name="Piso A."/>
            <person name="Price J.L."/>
            <person name="Sonnekus B."/>
            <person name="Thomas C."/>
            <person name="van der Nest A."/>
            <person name="van Dijk A."/>
            <person name="van Heerden A."/>
            <person name="van Vuuren N."/>
            <person name="Yilmaz N."/>
            <person name="Duong T.A."/>
            <person name="van der Merwe N.A."/>
            <person name="Wingfield M.J."/>
            <person name="Wingfield B.D."/>
        </authorList>
    </citation>
    <scope>NUCLEOTIDE SEQUENCE [LARGE SCALE GENOMIC DNA]</scope>
    <source>
        <strain evidence="2 3">CMW 18300</strain>
    </source>
</reference>
<keyword evidence="3" id="KW-1185">Reference proteome</keyword>
<dbReference type="Proteomes" id="UP001583177">
    <property type="component" value="Unassembled WGS sequence"/>
</dbReference>
<gene>
    <name evidence="2" type="ORF">Daus18300_004161</name>
</gene>
<organism evidence="2 3">
    <name type="scientific">Diaporthe australafricana</name>
    <dbReference type="NCBI Taxonomy" id="127596"/>
    <lineage>
        <taxon>Eukaryota</taxon>
        <taxon>Fungi</taxon>
        <taxon>Dikarya</taxon>
        <taxon>Ascomycota</taxon>
        <taxon>Pezizomycotina</taxon>
        <taxon>Sordariomycetes</taxon>
        <taxon>Sordariomycetidae</taxon>
        <taxon>Diaporthales</taxon>
        <taxon>Diaporthaceae</taxon>
        <taxon>Diaporthe</taxon>
    </lineage>
</organism>
<comment type="caution">
    <text evidence="2">The sequence shown here is derived from an EMBL/GenBank/DDBJ whole genome shotgun (WGS) entry which is preliminary data.</text>
</comment>
<accession>A0ABR3XB14</accession>
<evidence type="ECO:0000256" key="1">
    <source>
        <dbReference type="SAM" id="MobiDB-lite"/>
    </source>
</evidence>